<proteinExistence type="inferred from homology"/>
<organism evidence="4 5">
    <name type="scientific">Roseateles oligotrophus</name>
    <dbReference type="NCBI Taxonomy" id="1769250"/>
    <lineage>
        <taxon>Bacteria</taxon>
        <taxon>Pseudomonadati</taxon>
        <taxon>Pseudomonadota</taxon>
        <taxon>Betaproteobacteria</taxon>
        <taxon>Burkholderiales</taxon>
        <taxon>Sphaerotilaceae</taxon>
        <taxon>Roseateles</taxon>
    </lineage>
</organism>
<evidence type="ECO:0000313" key="4">
    <source>
        <dbReference type="EMBL" id="MCV2368520.1"/>
    </source>
</evidence>
<evidence type="ECO:0000256" key="1">
    <source>
        <dbReference type="ARBA" id="ARBA00010116"/>
    </source>
</evidence>
<evidence type="ECO:0000259" key="3">
    <source>
        <dbReference type="SMART" id="SM00634"/>
    </source>
</evidence>
<sequence>MKSMQALQEYAEMSSKTNRFGRRCALVLLSLAMAGLLAACGGGGSDAGTPIFQDPATPVTPPAASTLTDLAVLGSVPSVPNSGAEKVTFTITALAAGNTAITGIEVPVSVTVDSGAIVTPSAKVTSKDTGSMTAVVQLVDRTSRTVKVTVTSGSVTKTSSFDVVDSVNGSKVADLRLVLDKSSIPNNGSESVKLTVTSLDANRNVTGGSPVSFAVLDVPADGAVVNASGKLTTDPVTGDLVADVSLGNDRTSRPIAIKVISGTVSRQVSFNVIDSVAVIPKASVLTLSMDKTTVGNSGSDTVNVVATAKDSANNALAGIKVTFSVDQNAVLVPGNLVTDALGQAKASVQIGADRSSRTVTVTTTSEALRQSKSFTVSGAKLQATPQPATLQAGEKGVVDYSLTDVNANPMPDVDAIVSPPSPAASQALKSDTQGKFRLSFTVPADTAPGPYSIRANAGGVAVITTVQIDSKIDVVPTGTNIASATFTASPLVVNVNPIGSSENRAELRLLFRGDNNLPIRNVRVLLSFAEDAAATDGDISSGKDRVITSDANGVAAASFIAGQRSSPTGQLKVYACYAKDDSLIYADPNAVPLKKQPWALEKSDPAYRAFASSDCKAPNVLKSVALTVVEQPVSISIGSNEAVLTGASRGTYMQEFVVLVVDSAGNPKAGVQLSPLVDLPSYRKGYYDYDALGKRWIRHETAVCLNEDSSVGVGYRNATIEAGEDVNGNGQLDPRKSDVSVSMVGSTKTDVNGVAILRVEYPQSMGSWGEIAVRVSASGVLSPPAWTGRLAVEGDTVGTLKGTERLLIVPIDVIKNEATPPFAISPYGQVGSCANPN</sequence>
<protein>
    <submittedName>
        <fullName evidence="4">Ig-like domain-containing protein</fullName>
    </submittedName>
</protein>
<feature type="domain" description="Big-1" evidence="3">
    <location>
        <begin position="283"/>
        <end position="373"/>
    </location>
</feature>
<gene>
    <name evidence="4" type="ORF">LNV07_10520</name>
</gene>
<comment type="similarity">
    <text evidence="1">Belongs to the intimin/invasin family.</text>
</comment>
<dbReference type="Proteomes" id="UP001209701">
    <property type="component" value="Unassembled WGS sequence"/>
</dbReference>
<dbReference type="RefSeq" id="WP_263571114.1">
    <property type="nucleotide sequence ID" value="NZ_JAJIRN010000004.1"/>
</dbReference>
<dbReference type="SUPFAM" id="SSF49373">
    <property type="entry name" value="Invasin/intimin cell-adhesion fragments"/>
    <property type="match status" value="1"/>
</dbReference>
<comment type="caution">
    <text evidence="4">The sequence shown here is derived from an EMBL/GenBank/DDBJ whole genome shotgun (WGS) entry which is preliminary data.</text>
</comment>
<dbReference type="InterPro" id="IPR003344">
    <property type="entry name" value="Big_1_dom"/>
</dbReference>
<dbReference type="Pfam" id="PF02369">
    <property type="entry name" value="Big_1"/>
    <property type="match status" value="1"/>
</dbReference>
<evidence type="ECO:0000256" key="2">
    <source>
        <dbReference type="SAM" id="SignalP"/>
    </source>
</evidence>
<dbReference type="EMBL" id="JAJIRN010000004">
    <property type="protein sequence ID" value="MCV2368520.1"/>
    <property type="molecule type" value="Genomic_DNA"/>
</dbReference>
<dbReference type="InterPro" id="IPR013783">
    <property type="entry name" value="Ig-like_fold"/>
</dbReference>
<name>A0ABT2YEP0_9BURK</name>
<keyword evidence="5" id="KW-1185">Reference proteome</keyword>
<feature type="signal peptide" evidence="2">
    <location>
        <begin position="1"/>
        <end position="39"/>
    </location>
</feature>
<keyword evidence="2" id="KW-0732">Signal</keyword>
<accession>A0ABT2YEP0</accession>
<evidence type="ECO:0000313" key="5">
    <source>
        <dbReference type="Proteomes" id="UP001209701"/>
    </source>
</evidence>
<dbReference type="Gene3D" id="2.60.40.10">
    <property type="entry name" value="Immunoglobulins"/>
    <property type="match status" value="3"/>
</dbReference>
<reference evidence="4 5" key="1">
    <citation type="submission" date="2021-11" db="EMBL/GenBank/DDBJ databases">
        <authorList>
            <person name="Liang Q."/>
            <person name="Mou H."/>
            <person name="Liu Z."/>
        </authorList>
    </citation>
    <scope>NUCLEOTIDE SEQUENCE [LARGE SCALE GENOMIC DNA]</scope>
    <source>
        <strain evidence="4 5">CHU3</strain>
    </source>
</reference>
<feature type="chain" id="PRO_5046310956" evidence="2">
    <location>
        <begin position="40"/>
        <end position="837"/>
    </location>
</feature>
<dbReference type="SMART" id="SM00634">
    <property type="entry name" value="BID_1"/>
    <property type="match status" value="1"/>
</dbReference>
<dbReference type="InterPro" id="IPR008964">
    <property type="entry name" value="Invasin/intimin_cell_adhesion"/>
</dbReference>